<sequence>MKRRFLAAGLLGLVAVSAPLHAQQPFPSRPIRVISPFPTGSGPDVVVRVAAEKMTRSLGQPVIIEARPGGNGFIALDAVKRAAPTGYELGLADVGHLAINPSLFKKLPYDAVADFTQISGVYRTAFFVFVGQNSPIKDIRGLVAEARQQPGKVTYGSNSVGGPLHLGAVQLETAAGVQMLHVPFKETAAVYNAVATGDVTWAMGSLATAGPLLQAGKLRLLAVADKERSAAMPDVPTVEQSGGPAGVEATTWVTFLGPRDLPPAIAETLSTHFRAALDSADVRDRMTTFGFAPAGSTGAQVMSWMRTDTPRYADMIKRTGAQAD</sequence>
<name>A0A7Y9LPY7_9BURK</name>
<dbReference type="Gene3D" id="3.40.190.150">
    <property type="entry name" value="Bordetella uptake gene, domain 1"/>
    <property type="match status" value="1"/>
</dbReference>
<dbReference type="PANTHER" id="PTHR42928">
    <property type="entry name" value="TRICARBOXYLATE-BINDING PROTEIN"/>
    <property type="match status" value="1"/>
</dbReference>
<keyword evidence="3" id="KW-0675">Receptor</keyword>
<dbReference type="PIRSF" id="PIRSF017082">
    <property type="entry name" value="YflP"/>
    <property type="match status" value="1"/>
</dbReference>
<dbReference type="InterPro" id="IPR042100">
    <property type="entry name" value="Bug_dom1"/>
</dbReference>
<evidence type="ECO:0000256" key="1">
    <source>
        <dbReference type="ARBA" id="ARBA00006987"/>
    </source>
</evidence>
<dbReference type="Gene3D" id="3.40.190.10">
    <property type="entry name" value="Periplasmic binding protein-like II"/>
    <property type="match status" value="1"/>
</dbReference>
<comment type="caution">
    <text evidence="3">The sequence shown here is derived from an EMBL/GenBank/DDBJ whole genome shotgun (WGS) entry which is preliminary data.</text>
</comment>
<protein>
    <submittedName>
        <fullName evidence="3">Tripartite-type tricarboxylate transporter receptor subunit TctC</fullName>
    </submittedName>
</protein>
<keyword evidence="2" id="KW-0732">Signal</keyword>
<dbReference type="Proteomes" id="UP000542125">
    <property type="component" value="Unassembled WGS sequence"/>
</dbReference>
<evidence type="ECO:0000313" key="3">
    <source>
        <dbReference type="EMBL" id="NYE85170.1"/>
    </source>
</evidence>
<evidence type="ECO:0000313" key="4">
    <source>
        <dbReference type="Proteomes" id="UP000542125"/>
    </source>
</evidence>
<dbReference type="RefSeq" id="WP_179589163.1">
    <property type="nucleotide sequence ID" value="NZ_JACBYR010000002.1"/>
</dbReference>
<keyword evidence="4" id="KW-1185">Reference proteome</keyword>
<organism evidence="3 4">
    <name type="scientific">Pigmentiphaga litoralis</name>
    <dbReference type="NCBI Taxonomy" id="516702"/>
    <lineage>
        <taxon>Bacteria</taxon>
        <taxon>Pseudomonadati</taxon>
        <taxon>Pseudomonadota</taxon>
        <taxon>Betaproteobacteria</taxon>
        <taxon>Burkholderiales</taxon>
        <taxon>Alcaligenaceae</taxon>
        <taxon>Pigmentiphaga</taxon>
    </lineage>
</organism>
<dbReference type="InterPro" id="IPR005064">
    <property type="entry name" value="BUG"/>
</dbReference>
<dbReference type="Pfam" id="PF03401">
    <property type="entry name" value="TctC"/>
    <property type="match status" value="1"/>
</dbReference>
<proteinExistence type="inferred from homology"/>
<gene>
    <name evidence="3" type="ORF">FHW18_004477</name>
</gene>
<dbReference type="SUPFAM" id="SSF53850">
    <property type="entry name" value="Periplasmic binding protein-like II"/>
    <property type="match status" value="1"/>
</dbReference>
<dbReference type="CDD" id="cd07012">
    <property type="entry name" value="PBP2_Bug_TTT"/>
    <property type="match status" value="1"/>
</dbReference>
<dbReference type="EMBL" id="JACBYR010000002">
    <property type="protein sequence ID" value="NYE85170.1"/>
    <property type="molecule type" value="Genomic_DNA"/>
</dbReference>
<dbReference type="PANTHER" id="PTHR42928:SF5">
    <property type="entry name" value="BLR1237 PROTEIN"/>
    <property type="match status" value="1"/>
</dbReference>
<feature type="chain" id="PRO_5030596560" evidence="2">
    <location>
        <begin position="23"/>
        <end position="324"/>
    </location>
</feature>
<comment type="similarity">
    <text evidence="1">Belongs to the UPF0065 (bug) family.</text>
</comment>
<feature type="signal peptide" evidence="2">
    <location>
        <begin position="1"/>
        <end position="22"/>
    </location>
</feature>
<evidence type="ECO:0000256" key="2">
    <source>
        <dbReference type="SAM" id="SignalP"/>
    </source>
</evidence>
<reference evidence="3 4" key="1">
    <citation type="submission" date="2020-07" db="EMBL/GenBank/DDBJ databases">
        <title>Genomic Encyclopedia of Type Strains, Phase IV (KMG-V): Genome sequencing to study the core and pangenomes of soil and plant-associated prokaryotes.</title>
        <authorList>
            <person name="Whitman W."/>
        </authorList>
    </citation>
    <scope>NUCLEOTIDE SEQUENCE [LARGE SCALE GENOMIC DNA]</scope>
    <source>
        <strain evidence="3 4">SAS40</strain>
    </source>
</reference>
<dbReference type="AlphaFoldDB" id="A0A7Y9LPY7"/>
<accession>A0A7Y9LPY7</accession>